<sequence length="370" mass="42544">MVSSQQFDGMISAFNHSDKINSGWHKLQLERARQLFPTTDNSNQQFNDNDILENYYKYVQDKFTPKKDVLHTDRMSTGDDFMLLRFGRVLGCNALPDTLQFNKQFIYLLHLFLKSAFTFFALLTTNTKDVIISSMPQISSLFFVDDDASTTKLNFDLFSPESNIDQWTWLLEQWRNVLRTMPLALTKTGVFSRVVRTTIGIGLMHLGKCAETMVNTSHFTMNAGIMNEQLFHALQVGFYFGIAYAVVDCLQDEIHDIDRTPLRHFLAFNSDKNHPLNVSEIIDRWLSIMEQLLSGHDFDRSQLPKTPITAMLIETFDSLLILTQSTDTTCGSFNELALLLRSQRIDQKTLDAQYDGEQLYLGIFKNSFIT</sequence>
<dbReference type="EMBL" id="CAJOAX010011001">
    <property type="protein sequence ID" value="CAF4085253.1"/>
    <property type="molecule type" value="Genomic_DNA"/>
</dbReference>
<evidence type="ECO:0000313" key="2">
    <source>
        <dbReference type="EMBL" id="CAF4085253.1"/>
    </source>
</evidence>
<dbReference type="AlphaFoldDB" id="A0A819TU13"/>
<dbReference type="Proteomes" id="UP000663836">
    <property type="component" value="Unassembled WGS sequence"/>
</dbReference>
<evidence type="ECO:0000313" key="1">
    <source>
        <dbReference type="EMBL" id="CAF3983512.1"/>
    </source>
</evidence>
<evidence type="ECO:0000313" key="4">
    <source>
        <dbReference type="Proteomes" id="UP000663823"/>
    </source>
</evidence>
<dbReference type="EMBL" id="CAJOBD010010535">
    <property type="protein sequence ID" value="CAF4154026.1"/>
    <property type="molecule type" value="Genomic_DNA"/>
</dbReference>
<protein>
    <submittedName>
        <fullName evidence="2">Uncharacterized protein</fullName>
    </submittedName>
</protein>
<gene>
    <name evidence="1" type="ORF">FNK824_LOCUS24999</name>
    <name evidence="3" type="ORF">JBS370_LOCUS34138</name>
    <name evidence="2" type="ORF">OTI717_LOCUS33403</name>
</gene>
<proteinExistence type="predicted"/>
<reference evidence="2" key="1">
    <citation type="submission" date="2021-02" db="EMBL/GenBank/DDBJ databases">
        <authorList>
            <person name="Nowell W R."/>
        </authorList>
    </citation>
    <scope>NUCLEOTIDE SEQUENCE</scope>
</reference>
<name>A0A819TU13_9BILA</name>
<comment type="caution">
    <text evidence="2">The sequence shown here is derived from an EMBL/GenBank/DDBJ whole genome shotgun (WGS) entry which is preliminary data.</text>
</comment>
<dbReference type="Proteomes" id="UP000663823">
    <property type="component" value="Unassembled WGS sequence"/>
</dbReference>
<evidence type="ECO:0000313" key="3">
    <source>
        <dbReference type="EMBL" id="CAF4154026.1"/>
    </source>
</evidence>
<organism evidence="2 4">
    <name type="scientific">Rotaria sordida</name>
    <dbReference type="NCBI Taxonomy" id="392033"/>
    <lineage>
        <taxon>Eukaryota</taxon>
        <taxon>Metazoa</taxon>
        <taxon>Spiralia</taxon>
        <taxon>Gnathifera</taxon>
        <taxon>Rotifera</taxon>
        <taxon>Eurotatoria</taxon>
        <taxon>Bdelloidea</taxon>
        <taxon>Philodinida</taxon>
        <taxon>Philodinidae</taxon>
        <taxon>Rotaria</taxon>
    </lineage>
</organism>
<accession>A0A819TU13</accession>
<dbReference type="EMBL" id="CAJOBE010005735">
    <property type="protein sequence ID" value="CAF3983512.1"/>
    <property type="molecule type" value="Genomic_DNA"/>
</dbReference>
<dbReference type="Proteomes" id="UP000663874">
    <property type="component" value="Unassembled WGS sequence"/>
</dbReference>